<feature type="chain" id="PRO_5040452605" evidence="1">
    <location>
        <begin position="19"/>
        <end position="119"/>
    </location>
</feature>
<evidence type="ECO:0000313" key="4">
    <source>
        <dbReference type="Proteomes" id="UP001141552"/>
    </source>
</evidence>
<dbReference type="Gene3D" id="1.10.8.60">
    <property type="match status" value="1"/>
</dbReference>
<dbReference type="PANTHER" id="PTHR23077">
    <property type="entry name" value="AAA-FAMILY ATPASE"/>
    <property type="match status" value="1"/>
</dbReference>
<dbReference type="InterPro" id="IPR050168">
    <property type="entry name" value="AAA_ATPase_domain"/>
</dbReference>
<protein>
    <submittedName>
        <fullName evidence="3">Peroxisome biosynthesis protein pex1</fullName>
    </submittedName>
</protein>
<accession>A0A9Q0G9C8</accession>
<feature type="signal peptide" evidence="1">
    <location>
        <begin position="1"/>
        <end position="18"/>
    </location>
</feature>
<dbReference type="Proteomes" id="UP001141552">
    <property type="component" value="Unassembled WGS sequence"/>
</dbReference>
<evidence type="ECO:0000313" key="3">
    <source>
        <dbReference type="EMBL" id="KAJ4844627.1"/>
    </source>
</evidence>
<dbReference type="InterPro" id="IPR041569">
    <property type="entry name" value="AAA_lid_3"/>
</dbReference>
<evidence type="ECO:0000259" key="2">
    <source>
        <dbReference type="Pfam" id="PF17862"/>
    </source>
</evidence>
<proteinExistence type="predicted"/>
<name>A0A9Q0G9C8_9ROSI</name>
<reference evidence="3" key="2">
    <citation type="journal article" date="2023" name="Plants (Basel)">
        <title>Annotation of the Turnera subulata (Passifloraceae) Draft Genome Reveals the S-Locus Evolved after the Divergence of Turneroideae from Passifloroideae in a Stepwise Manner.</title>
        <authorList>
            <person name="Henning P.M."/>
            <person name="Roalson E.H."/>
            <person name="Mir W."/>
            <person name="McCubbin A.G."/>
            <person name="Shore J.S."/>
        </authorList>
    </citation>
    <scope>NUCLEOTIDE SEQUENCE</scope>
    <source>
        <strain evidence="3">F60SS</strain>
    </source>
</reference>
<gene>
    <name evidence="3" type="primary">PEX1</name>
    <name evidence="3" type="ORF">Tsubulata_022826</name>
</gene>
<dbReference type="PANTHER" id="PTHR23077:SF12">
    <property type="entry name" value="PEROXISOMAL ATPASE PEX1"/>
    <property type="match status" value="1"/>
</dbReference>
<dbReference type="EMBL" id="JAKUCV010001911">
    <property type="protein sequence ID" value="KAJ4844627.1"/>
    <property type="molecule type" value="Genomic_DNA"/>
</dbReference>
<dbReference type="GO" id="GO:0005778">
    <property type="term" value="C:peroxisomal membrane"/>
    <property type="evidence" value="ECO:0007669"/>
    <property type="project" value="TreeGrafter"/>
</dbReference>
<feature type="domain" description="AAA ATPase AAA+ lid" evidence="2">
    <location>
        <begin position="18"/>
        <end position="54"/>
    </location>
</feature>
<organism evidence="3 4">
    <name type="scientific">Turnera subulata</name>
    <dbReference type="NCBI Taxonomy" id="218843"/>
    <lineage>
        <taxon>Eukaryota</taxon>
        <taxon>Viridiplantae</taxon>
        <taxon>Streptophyta</taxon>
        <taxon>Embryophyta</taxon>
        <taxon>Tracheophyta</taxon>
        <taxon>Spermatophyta</taxon>
        <taxon>Magnoliopsida</taxon>
        <taxon>eudicotyledons</taxon>
        <taxon>Gunneridae</taxon>
        <taxon>Pentapetalae</taxon>
        <taxon>rosids</taxon>
        <taxon>fabids</taxon>
        <taxon>Malpighiales</taxon>
        <taxon>Passifloraceae</taxon>
        <taxon>Turnera</taxon>
    </lineage>
</organism>
<evidence type="ECO:0000256" key="1">
    <source>
        <dbReference type="SAM" id="SignalP"/>
    </source>
</evidence>
<reference evidence="3" key="1">
    <citation type="submission" date="2022-02" db="EMBL/GenBank/DDBJ databases">
        <authorList>
            <person name="Henning P.M."/>
            <person name="McCubbin A.G."/>
            <person name="Shore J.S."/>
        </authorList>
    </citation>
    <scope>NUCLEOTIDE SEQUENCE</scope>
    <source>
        <strain evidence="3">F60SS</strain>
        <tissue evidence="3">Leaves</tissue>
    </source>
</reference>
<dbReference type="OrthoDB" id="2187at2759"/>
<keyword evidence="1" id="KW-0732">Signal</keyword>
<comment type="caution">
    <text evidence="3">The sequence shown here is derived from an EMBL/GenBank/DDBJ whole genome shotgun (WGS) entry which is preliminary data.</text>
</comment>
<dbReference type="AlphaFoldDB" id="A0A9Q0G9C8"/>
<dbReference type="GO" id="GO:0016558">
    <property type="term" value="P:protein import into peroxisome matrix"/>
    <property type="evidence" value="ECO:0007669"/>
    <property type="project" value="TreeGrafter"/>
</dbReference>
<dbReference type="Pfam" id="PF17862">
    <property type="entry name" value="AAA_lid_3"/>
    <property type="match status" value="1"/>
</dbReference>
<dbReference type="GO" id="GO:0016887">
    <property type="term" value="F:ATP hydrolysis activity"/>
    <property type="evidence" value="ECO:0007669"/>
    <property type="project" value="TreeGrafter"/>
</dbReference>
<sequence>MLLHPYICLCLQLPLADDVDLDAVAYMTEGFSGADLQALLSDAQLAAVHEHLSSAEGNEPGKMPVITDTLLKSIASKARPSISETEKQRLYGIYSQFLEAKRSVAAQSRDAKGKRATLA</sequence>
<dbReference type="GO" id="GO:0005829">
    <property type="term" value="C:cytosol"/>
    <property type="evidence" value="ECO:0007669"/>
    <property type="project" value="TreeGrafter"/>
</dbReference>
<keyword evidence="4" id="KW-1185">Reference proteome</keyword>